<name>A0A6G9AM73_9BACT</name>
<reference evidence="2 3" key="1">
    <citation type="submission" date="2020-03" db="EMBL/GenBank/DDBJ databases">
        <authorList>
            <person name="Kim M.K."/>
        </authorList>
    </citation>
    <scope>NUCLEOTIDE SEQUENCE [LARGE SCALE GENOMIC DNA]</scope>
    <source>
        <strain evidence="2 3">BT328</strain>
    </source>
</reference>
<dbReference type="RefSeq" id="WP_167208820.1">
    <property type="nucleotide sequence ID" value="NZ_CP050063.1"/>
</dbReference>
<dbReference type="InterPro" id="IPR010496">
    <property type="entry name" value="AL/BT2_dom"/>
</dbReference>
<evidence type="ECO:0000313" key="2">
    <source>
        <dbReference type="EMBL" id="QIP13592.1"/>
    </source>
</evidence>
<keyword evidence="3" id="KW-1185">Reference proteome</keyword>
<gene>
    <name evidence="2" type="ORF">G8759_13650</name>
</gene>
<sequence length="239" mass="26943">MQTGQSPQNRNRIDARWKYLLPVTSNRFLTLLLILLFQVVNGVQSSAQSLPKTESLFDGKTLAGWKTVDPAHSNLWFVKDSVIRSGDGVKKIPENTYLYTLKEYGDFEFRCLFRLSGNPSTGMINSGIQYRSVLEGGKIVGYQADIGNGYWGDIYDEHRRGKLVGGDLKTLKRILKEDGWNSYIIRCKGNRHELYINGIKTCDYTEQDSKIPSKGVIAVQIHSGGVAQVEFRDLTISEL</sequence>
<dbReference type="Gene3D" id="2.60.120.560">
    <property type="entry name" value="Exo-inulinase, domain 1"/>
    <property type="match status" value="1"/>
</dbReference>
<organism evidence="2 3">
    <name type="scientific">Spirosoma aureum</name>
    <dbReference type="NCBI Taxonomy" id="2692134"/>
    <lineage>
        <taxon>Bacteria</taxon>
        <taxon>Pseudomonadati</taxon>
        <taxon>Bacteroidota</taxon>
        <taxon>Cytophagia</taxon>
        <taxon>Cytophagales</taxon>
        <taxon>Cytophagaceae</taxon>
        <taxon>Spirosoma</taxon>
    </lineage>
</organism>
<dbReference type="Pfam" id="PF06439">
    <property type="entry name" value="3keto-disac_hyd"/>
    <property type="match status" value="1"/>
</dbReference>
<evidence type="ECO:0000259" key="1">
    <source>
        <dbReference type="Pfam" id="PF06439"/>
    </source>
</evidence>
<dbReference type="GO" id="GO:0016787">
    <property type="term" value="F:hydrolase activity"/>
    <property type="evidence" value="ECO:0007669"/>
    <property type="project" value="InterPro"/>
</dbReference>
<dbReference type="KEGG" id="spib:G8759_13650"/>
<dbReference type="EMBL" id="CP050063">
    <property type="protein sequence ID" value="QIP13592.1"/>
    <property type="molecule type" value="Genomic_DNA"/>
</dbReference>
<protein>
    <submittedName>
        <fullName evidence="2">DUF1080 domain-containing protein</fullName>
    </submittedName>
</protein>
<accession>A0A6G9AM73</accession>
<dbReference type="AlphaFoldDB" id="A0A6G9AM73"/>
<proteinExistence type="predicted"/>
<feature type="domain" description="3-keto-alpha-glucoside-1,2-lyase/3-keto-2-hydroxy-glucal hydratase" evidence="1">
    <location>
        <begin position="53"/>
        <end position="236"/>
    </location>
</feature>
<evidence type="ECO:0000313" key="3">
    <source>
        <dbReference type="Proteomes" id="UP000501802"/>
    </source>
</evidence>
<dbReference type="Proteomes" id="UP000501802">
    <property type="component" value="Chromosome"/>
</dbReference>